<dbReference type="PROSITE" id="PS50222">
    <property type="entry name" value="EF_HAND_2"/>
    <property type="match status" value="1"/>
</dbReference>
<keyword evidence="1" id="KW-0472">Membrane</keyword>
<reference evidence="3 4" key="1">
    <citation type="submission" date="2016-02" db="EMBL/GenBank/DDBJ databases">
        <title>Genome analysis of coral dinoflagellate symbionts highlights evolutionary adaptations to a symbiotic lifestyle.</title>
        <authorList>
            <person name="Aranda M."/>
            <person name="Li Y."/>
            <person name="Liew Y.J."/>
            <person name="Baumgarten S."/>
            <person name="Simakov O."/>
            <person name="Wilson M."/>
            <person name="Piel J."/>
            <person name="Ashoor H."/>
            <person name="Bougouffa S."/>
            <person name="Bajic V.B."/>
            <person name="Ryu T."/>
            <person name="Ravasi T."/>
            <person name="Bayer T."/>
            <person name="Micklem G."/>
            <person name="Kim H."/>
            <person name="Bhak J."/>
            <person name="Lajeunesse T.C."/>
            <person name="Voolstra C.R."/>
        </authorList>
    </citation>
    <scope>NUCLEOTIDE SEQUENCE [LARGE SCALE GENOMIC DNA]</scope>
    <source>
        <strain evidence="3 4">CCMP2467</strain>
    </source>
</reference>
<protein>
    <recommendedName>
        <fullName evidence="2">EF-hand domain-containing protein</fullName>
    </recommendedName>
</protein>
<evidence type="ECO:0000313" key="4">
    <source>
        <dbReference type="Proteomes" id="UP000186817"/>
    </source>
</evidence>
<keyword evidence="4" id="KW-1185">Reference proteome</keyword>
<keyword evidence="1" id="KW-0812">Transmembrane</keyword>
<dbReference type="EMBL" id="LSRX01001095">
    <property type="protein sequence ID" value="OLP83736.1"/>
    <property type="molecule type" value="Genomic_DNA"/>
</dbReference>
<dbReference type="AlphaFoldDB" id="A0A1Q9CLE3"/>
<evidence type="ECO:0000313" key="3">
    <source>
        <dbReference type="EMBL" id="OLP83736.1"/>
    </source>
</evidence>
<dbReference type="PROSITE" id="PS00018">
    <property type="entry name" value="EF_HAND_1"/>
    <property type="match status" value="1"/>
</dbReference>
<accession>A0A1Q9CLE3</accession>
<dbReference type="Proteomes" id="UP000186817">
    <property type="component" value="Unassembled WGS sequence"/>
</dbReference>
<feature type="transmembrane region" description="Helical" evidence="1">
    <location>
        <begin position="434"/>
        <end position="453"/>
    </location>
</feature>
<sequence>MMETCASVCTSGDAAAIDTGRSNVAGLLQQHPGLLQSLCNLLIDLSSVWLSYFAERNLHLKVAPERRSAFVVMAPAVKETLRYSLTDKHGHNLSFDVGDLSKALASVVQAEQSLLQSKTVLAQVVQQLQRTSKPQLQKSSEEAEVRIAAVGVDSHQVVPTVAEPGFAEARQESDQAPASIVQTPTFPSAALSEEMESGAMVATVSKEFSMPTQSLQLKRAKTGQTLLTNMTEEEIPAVSGGLWPFLQAISRKLVGSIAFEFVILAVPWQHQPSYVIILNSFIIGLESQMSLSQEALEWAPLAENFFLAVYSLLVLSGTPCDGWFAFDAFLVLSSYLERIIELISGESAEQLMLLRLLRLPFDPELDVLYVFGVLGVELIASSDSFKSDPVNLPAAGTAAGTAGSLGFTMITLAQFVTLDSIAALYFPLVRVQPWLMLYFASLIAIVSISVMNLGELAGAMRKVTAALVEGTLENARMLRQEEDMKSSSSSNVVKLQCHKGSVRERMRSANTQQMLPEILELFDRADEDVDKSGVVTREEFAEGLLDILLRDVSVSSLQQMKILGQDSSRNTC</sequence>
<comment type="caution">
    <text evidence="3">The sequence shown here is derived from an EMBL/GenBank/DDBJ whole genome shotgun (WGS) entry which is preliminary data.</text>
</comment>
<organism evidence="3 4">
    <name type="scientific">Symbiodinium microadriaticum</name>
    <name type="common">Dinoflagellate</name>
    <name type="synonym">Zooxanthella microadriatica</name>
    <dbReference type="NCBI Taxonomy" id="2951"/>
    <lineage>
        <taxon>Eukaryota</taxon>
        <taxon>Sar</taxon>
        <taxon>Alveolata</taxon>
        <taxon>Dinophyceae</taxon>
        <taxon>Suessiales</taxon>
        <taxon>Symbiodiniaceae</taxon>
        <taxon>Symbiodinium</taxon>
    </lineage>
</organism>
<dbReference type="OrthoDB" id="437073at2759"/>
<name>A0A1Q9CLE3_SYMMI</name>
<proteinExistence type="predicted"/>
<dbReference type="Gene3D" id="1.10.287.70">
    <property type="match status" value="1"/>
</dbReference>
<keyword evidence="1" id="KW-1133">Transmembrane helix</keyword>
<dbReference type="InterPro" id="IPR002048">
    <property type="entry name" value="EF_hand_dom"/>
</dbReference>
<evidence type="ECO:0000256" key="1">
    <source>
        <dbReference type="SAM" id="Phobius"/>
    </source>
</evidence>
<evidence type="ECO:0000259" key="2">
    <source>
        <dbReference type="PROSITE" id="PS50222"/>
    </source>
</evidence>
<feature type="domain" description="EF-hand" evidence="2">
    <location>
        <begin position="528"/>
        <end position="550"/>
    </location>
</feature>
<dbReference type="InterPro" id="IPR018247">
    <property type="entry name" value="EF_Hand_1_Ca_BS"/>
</dbReference>
<gene>
    <name evidence="3" type="ORF">AK812_SmicGene35468</name>
</gene>
<dbReference type="GO" id="GO:0005509">
    <property type="term" value="F:calcium ion binding"/>
    <property type="evidence" value="ECO:0007669"/>
    <property type="project" value="InterPro"/>
</dbReference>